<dbReference type="AlphaFoldDB" id="A0AAD9QM83"/>
<evidence type="ECO:0000313" key="2">
    <source>
        <dbReference type="Proteomes" id="UP001249851"/>
    </source>
</evidence>
<name>A0AAD9QM83_ACRCE</name>
<dbReference type="EMBL" id="JARQWQ010000024">
    <property type="protein sequence ID" value="KAK2563846.1"/>
    <property type="molecule type" value="Genomic_DNA"/>
</dbReference>
<reference evidence="1" key="2">
    <citation type="journal article" date="2023" name="Science">
        <title>Genomic signatures of disease resistance in endangered staghorn corals.</title>
        <authorList>
            <person name="Vollmer S.V."/>
            <person name="Selwyn J.D."/>
            <person name="Despard B.A."/>
            <person name="Roesel C.L."/>
        </authorList>
    </citation>
    <scope>NUCLEOTIDE SEQUENCE</scope>
    <source>
        <strain evidence="1">K2</strain>
    </source>
</reference>
<accession>A0AAD9QM83</accession>
<comment type="caution">
    <text evidence="1">The sequence shown here is derived from an EMBL/GenBank/DDBJ whole genome shotgun (WGS) entry which is preliminary data.</text>
</comment>
<dbReference type="Proteomes" id="UP001249851">
    <property type="component" value="Unassembled WGS sequence"/>
</dbReference>
<organism evidence="1 2">
    <name type="scientific">Acropora cervicornis</name>
    <name type="common">Staghorn coral</name>
    <dbReference type="NCBI Taxonomy" id="6130"/>
    <lineage>
        <taxon>Eukaryota</taxon>
        <taxon>Metazoa</taxon>
        <taxon>Cnidaria</taxon>
        <taxon>Anthozoa</taxon>
        <taxon>Hexacorallia</taxon>
        <taxon>Scleractinia</taxon>
        <taxon>Astrocoeniina</taxon>
        <taxon>Acroporidae</taxon>
        <taxon>Acropora</taxon>
    </lineage>
</organism>
<gene>
    <name evidence="1" type="ORF">P5673_012851</name>
</gene>
<evidence type="ECO:0000313" key="1">
    <source>
        <dbReference type="EMBL" id="KAK2563846.1"/>
    </source>
</evidence>
<proteinExistence type="predicted"/>
<sequence length="599" mass="68169">MMQTIQSDSSFSSFSSFSDHICLDDNDSLICESAADHEFNEFVSLKQDISANEEFLEDSNTAHEEISDTYVYTEELASLIEEIEVDKVAWGLKETKDESIECELLYEGSRITVGESLAPTMAFIMPHKLPMVASNDLISLLELHCPKENNAVKGLSQFKEYFQYLKHPMKKHFCCPNPKCQVYISVGKPKDGDVCRICRGPLSEKSFFIELPVEEQLQTILSRPGQLEKLKYRFKRETTDGSLIKDVYDGELYKMFSGPGGLLASATNISLLGNTDGVALIRSSNYGVWPVFLVINELSPLQSEVTRTPRSIVDKKDWKASEKKNFLLYYAVPLLLKYLPDVYVLHLMLLVGGIYRLRKETISLHERESSSSCLKLLLSMILHCVSGIQKLPELGSDISNTEAQNLYSQLTQKNHYKRSKTEEIESGIFVIGALEKVSTNSQILSREWKALRTELPRWGKRWSFKRCRINGTVYLSERYKRMTARNNFTGSFSGKKESQYGLVLNYVKVQERCHQASCINANCNCQLECSYFALLRILCEHQNQLPSLKGTVVIGHILKVEETTQIYAIPLRCIERKCMLVSTSNGTFICHLANRIERD</sequence>
<protein>
    <submittedName>
        <fullName evidence="1">Uncharacterized protein</fullName>
    </submittedName>
</protein>
<keyword evidence="2" id="KW-1185">Reference proteome</keyword>
<reference evidence="1" key="1">
    <citation type="journal article" date="2023" name="G3 (Bethesda)">
        <title>Whole genome assembly and annotation of the endangered Caribbean coral Acropora cervicornis.</title>
        <authorList>
            <person name="Selwyn J.D."/>
            <person name="Vollmer S.V."/>
        </authorList>
    </citation>
    <scope>NUCLEOTIDE SEQUENCE</scope>
    <source>
        <strain evidence="1">K2</strain>
    </source>
</reference>